<evidence type="ECO:0000313" key="2">
    <source>
        <dbReference type="Proteomes" id="UP000001542"/>
    </source>
</evidence>
<dbReference type="VEuPathDB" id="TrichDB:TVAG_063520"/>
<dbReference type="Gene3D" id="2.40.320.10">
    <property type="entry name" value="Hypothetical Protein Pfu-838710-001"/>
    <property type="match status" value="1"/>
</dbReference>
<gene>
    <name evidence="1" type="ORF">TVAG_063520</name>
</gene>
<sequence>MKMEYALFLISKHYSGTIVYANTPERHTVPQSYSDCETLTDKRGTYTLVALLVPFCRHCLCKFHGMARYLVCHFFKMNESIYTIKTQISSSQKDEKLAQFRNIFGDYTEYQMKVSMYKHSRMIIQVNEELDGQQGVSNVITLGSYFKTKDPEKSVYLQHMVNSKITGNIHEFLQSIGENLERRWIEKGYAFKQDKMNIRIFSIFDENSREKYSDTIGIVFESSSNYSDNQETICAALDRAYTSVLEGVPRYNPEAR</sequence>
<reference evidence="1" key="2">
    <citation type="journal article" date="2007" name="Science">
        <title>Draft genome sequence of the sexually transmitted pathogen Trichomonas vaginalis.</title>
        <authorList>
            <person name="Carlton J.M."/>
            <person name="Hirt R.P."/>
            <person name="Silva J.C."/>
            <person name="Delcher A.L."/>
            <person name="Schatz M."/>
            <person name="Zhao Q."/>
            <person name="Wortman J.R."/>
            <person name="Bidwell S.L."/>
            <person name="Alsmark U.C.M."/>
            <person name="Besteiro S."/>
            <person name="Sicheritz-Ponten T."/>
            <person name="Noel C.J."/>
            <person name="Dacks J.B."/>
            <person name="Foster P.G."/>
            <person name="Simillion C."/>
            <person name="Van de Peer Y."/>
            <person name="Miranda-Saavedra D."/>
            <person name="Barton G.J."/>
            <person name="Westrop G.D."/>
            <person name="Mueller S."/>
            <person name="Dessi D."/>
            <person name="Fiori P.L."/>
            <person name="Ren Q."/>
            <person name="Paulsen I."/>
            <person name="Zhang H."/>
            <person name="Bastida-Corcuera F.D."/>
            <person name="Simoes-Barbosa A."/>
            <person name="Brown M.T."/>
            <person name="Hayes R.D."/>
            <person name="Mukherjee M."/>
            <person name="Okumura C.Y."/>
            <person name="Schneider R."/>
            <person name="Smith A.J."/>
            <person name="Vanacova S."/>
            <person name="Villalvazo M."/>
            <person name="Haas B.J."/>
            <person name="Pertea M."/>
            <person name="Feldblyum T.V."/>
            <person name="Utterback T.R."/>
            <person name="Shu C.L."/>
            <person name="Osoegawa K."/>
            <person name="de Jong P.J."/>
            <person name="Hrdy I."/>
            <person name="Horvathova L."/>
            <person name="Zubacova Z."/>
            <person name="Dolezal P."/>
            <person name="Malik S.B."/>
            <person name="Logsdon J.M. Jr."/>
            <person name="Henze K."/>
            <person name="Gupta A."/>
            <person name="Wang C.C."/>
            <person name="Dunne R.L."/>
            <person name="Upcroft J.A."/>
            <person name="Upcroft P."/>
            <person name="White O."/>
            <person name="Salzberg S.L."/>
            <person name="Tang P."/>
            <person name="Chiu C.-H."/>
            <person name="Lee Y.-S."/>
            <person name="Embley T.M."/>
            <person name="Coombs G.H."/>
            <person name="Mottram J.C."/>
            <person name="Tachezy J."/>
            <person name="Fraser-Liggett C.M."/>
            <person name="Johnson P.J."/>
        </authorList>
    </citation>
    <scope>NUCLEOTIDE SEQUENCE [LARGE SCALE GENOMIC DNA]</scope>
    <source>
        <strain evidence="1">G3</strain>
    </source>
</reference>
<name>A2EU22_TRIV3</name>
<evidence type="ECO:0008006" key="3">
    <source>
        <dbReference type="Google" id="ProtNLM"/>
    </source>
</evidence>
<reference evidence="1" key="1">
    <citation type="submission" date="2006-10" db="EMBL/GenBank/DDBJ databases">
        <authorList>
            <person name="Amadeo P."/>
            <person name="Zhao Q."/>
            <person name="Wortman J."/>
            <person name="Fraser-Liggett C."/>
            <person name="Carlton J."/>
        </authorList>
    </citation>
    <scope>NUCLEOTIDE SEQUENCE</scope>
    <source>
        <strain evidence="1">G3</strain>
    </source>
</reference>
<dbReference type="KEGG" id="tva:4761687"/>
<dbReference type="RefSeq" id="XP_001316062.1">
    <property type="nucleotide sequence ID" value="XM_001316027.1"/>
</dbReference>
<dbReference type="EMBL" id="DS113492">
    <property type="protein sequence ID" value="EAY03839.1"/>
    <property type="molecule type" value="Genomic_DNA"/>
</dbReference>
<keyword evidence="2" id="KW-1185">Reference proteome</keyword>
<proteinExistence type="predicted"/>
<accession>A2EU22</accession>
<dbReference type="Proteomes" id="UP000001542">
    <property type="component" value="Unassembled WGS sequence"/>
</dbReference>
<dbReference type="AlphaFoldDB" id="A2EU22"/>
<organism evidence="1 2">
    <name type="scientific">Trichomonas vaginalis (strain ATCC PRA-98 / G3)</name>
    <dbReference type="NCBI Taxonomy" id="412133"/>
    <lineage>
        <taxon>Eukaryota</taxon>
        <taxon>Metamonada</taxon>
        <taxon>Parabasalia</taxon>
        <taxon>Trichomonadida</taxon>
        <taxon>Trichomonadidae</taxon>
        <taxon>Trichomonas</taxon>
    </lineage>
</organism>
<dbReference type="VEuPathDB" id="TrichDB:TVAGG3_0955230"/>
<protein>
    <recommendedName>
        <fullName evidence="3">Mediator complex subunit 18</fullName>
    </recommendedName>
</protein>
<dbReference type="InParanoid" id="A2EU22"/>
<evidence type="ECO:0000313" key="1">
    <source>
        <dbReference type="EMBL" id="EAY03839.1"/>
    </source>
</evidence>